<dbReference type="OrthoDB" id="9812992at2"/>
<dbReference type="Pfam" id="PF00288">
    <property type="entry name" value="GHMP_kinases_N"/>
    <property type="match status" value="1"/>
</dbReference>
<dbReference type="GO" id="GO:0042352">
    <property type="term" value="P:GDP-L-fucose salvage"/>
    <property type="evidence" value="ECO:0007669"/>
    <property type="project" value="TreeGrafter"/>
</dbReference>
<comment type="similarity">
    <text evidence="5">Belongs to the GHMP kinase family.</text>
</comment>
<sequence>MSRPATVRARAPLRLGLAGGGTDVSPYCDIYGGQVVNATIARYAYAELAPGEDNVCLLRSLDQGCSMRLAGSEPAQAVPALVLHQAVYRHMIERYHGGKPLALTFSTRSDAPAGSGLGSSSTMVVAMIHAFSVYLSLNLGAHEIADLAFHIERVVCGLQGGRQDQFAAAYGGFNFMTFPSGGAAQIAPLDVPAALTRELASSLILCYTGMSRASAQIINDQSENIRQGASAALEATHALKLEAASMRHCLLAGDMQGIVASMQTGWENKKKLARSVSNTHIDAMYAAALQAGALAGKVSGAGGGGFMMFLAPAGRRAMVGRALADMGGQVSRCRFDEAGSTAWQVGADVADGTLQAALA</sequence>
<dbReference type="AlphaFoldDB" id="A0A2D2DN81"/>
<keyword evidence="3" id="KW-0418">Kinase</keyword>
<feature type="domain" description="GHMP kinase C-terminal" evidence="7">
    <location>
        <begin position="246"/>
        <end position="324"/>
    </location>
</feature>
<organism evidence="8 9">
    <name type="scientific">Massilia violaceinigra</name>
    <dbReference type="NCBI Taxonomy" id="2045208"/>
    <lineage>
        <taxon>Bacteria</taxon>
        <taxon>Pseudomonadati</taxon>
        <taxon>Pseudomonadota</taxon>
        <taxon>Betaproteobacteria</taxon>
        <taxon>Burkholderiales</taxon>
        <taxon>Oxalobacteraceae</taxon>
        <taxon>Telluria group</taxon>
        <taxon>Massilia</taxon>
    </lineage>
</organism>
<dbReference type="InterPro" id="IPR020568">
    <property type="entry name" value="Ribosomal_Su5_D2-typ_SF"/>
</dbReference>
<evidence type="ECO:0000256" key="3">
    <source>
        <dbReference type="ARBA" id="ARBA00022777"/>
    </source>
</evidence>
<evidence type="ECO:0000313" key="9">
    <source>
        <dbReference type="Proteomes" id="UP000229897"/>
    </source>
</evidence>
<evidence type="ECO:0000313" key="8">
    <source>
        <dbReference type="EMBL" id="ATQ76427.1"/>
    </source>
</evidence>
<evidence type="ECO:0000256" key="2">
    <source>
        <dbReference type="ARBA" id="ARBA00022741"/>
    </source>
</evidence>
<evidence type="ECO:0000259" key="7">
    <source>
        <dbReference type="Pfam" id="PF08544"/>
    </source>
</evidence>
<reference evidence="8" key="1">
    <citation type="submission" date="2017-10" db="EMBL/GenBank/DDBJ databases">
        <title>Massilia psychrophilum sp. nov., a novel purple-pigmented bacterium isolated from Tianshan glacier, Xinjiang Municipality, China.</title>
        <authorList>
            <person name="Wang H."/>
        </authorList>
    </citation>
    <scope>NUCLEOTIDE SEQUENCE [LARGE SCALE GENOMIC DNA]</scope>
    <source>
        <strain evidence="8">B2</strain>
    </source>
</reference>
<evidence type="ECO:0000259" key="6">
    <source>
        <dbReference type="Pfam" id="PF00288"/>
    </source>
</evidence>
<keyword evidence="1" id="KW-0808">Transferase</keyword>
<name>A0A2D2DN81_9BURK</name>
<keyword evidence="4" id="KW-0067">ATP-binding</keyword>
<keyword evidence="2" id="KW-0547">Nucleotide-binding</keyword>
<evidence type="ECO:0000256" key="4">
    <source>
        <dbReference type="ARBA" id="ARBA00022840"/>
    </source>
</evidence>
<dbReference type="Gene3D" id="3.30.230.120">
    <property type="match status" value="1"/>
</dbReference>
<dbReference type="InterPro" id="IPR052203">
    <property type="entry name" value="GHMP_Kinase-Related"/>
</dbReference>
<dbReference type="Pfam" id="PF08544">
    <property type="entry name" value="GHMP_kinases_C"/>
    <property type="match status" value="1"/>
</dbReference>
<dbReference type="InterPro" id="IPR001174">
    <property type="entry name" value="HddA/FKP"/>
</dbReference>
<feature type="domain" description="GHMP kinase N-terminal" evidence="6">
    <location>
        <begin position="86"/>
        <end position="172"/>
    </location>
</feature>
<dbReference type="EMBL" id="CP024608">
    <property type="protein sequence ID" value="ATQ76427.1"/>
    <property type="molecule type" value="Genomic_DNA"/>
</dbReference>
<dbReference type="InterPro" id="IPR014606">
    <property type="entry name" value="Heptose_7-P_kinase"/>
</dbReference>
<dbReference type="RefSeq" id="WP_099877293.1">
    <property type="nucleotide sequence ID" value="NZ_CP024608.1"/>
</dbReference>
<dbReference type="PRINTS" id="PR00960">
    <property type="entry name" value="LMBPPROTEIN"/>
</dbReference>
<dbReference type="SUPFAM" id="SSF54211">
    <property type="entry name" value="Ribosomal protein S5 domain 2-like"/>
    <property type="match status" value="1"/>
</dbReference>
<dbReference type="Proteomes" id="UP000229897">
    <property type="component" value="Chromosome"/>
</dbReference>
<dbReference type="GO" id="GO:0005524">
    <property type="term" value="F:ATP binding"/>
    <property type="evidence" value="ECO:0007669"/>
    <property type="project" value="UniProtKB-KW"/>
</dbReference>
<protein>
    <submittedName>
        <fullName evidence="8">Dehydrogenase</fullName>
    </submittedName>
</protein>
<dbReference type="PANTHER" id="PTHR32463:SF0">
    <property type="entry name" value="L-FUCOSE KINASE"/>
    <property type="match status" value="1"/>
</dbReference>
<proteinExistence type="inferred from homology"/>
<dbReference type="InterPro" id="IPR006204">
    <property type="entry name" value="GHMP_kinase_N_dom"/>
</dbReference>
<evidence type="ECO:0000256" key="5">
    <source>
        <dbReference type="ARBA" id="ARBA00038121"/>
    </source>
</evidence>
<dbReference type="PANTHER" id="PTHR32463">
    <property type="entry name" value="L-FUCOSE KINASE"/>
    <property type="match status" value="1"/>
</dbReference>
<dbReference type="SUPFAM" id="SSF55060">
    <property type="entry name" value="GHMP Kinase, C-terminal domain"/>
    <property type="match status" value="1"/>
</dbReference>
<accession>A0A2D2DN81</accession>
<dbReference type="GO" id="GO:0050201">
    <property type="term" value="F:fucokinase activity"/>
    <property type="evidence" value="ECO:0007669"/>
    <property type="project" value="TreeGrafter"/>
</dbReference>
<gene>
    <name evidence="8" type="ORF">CR152_19255</name>
</gene>
<dbReference type="KEGG" id="mass:CR152_19255"/>
<keyword evidence="9" id="KW-1185">Reference proteome</keyword>
<dbReference type="PIRSF" id="PIRSF036406">
    <property type="entry name" value="Hept_kin"/>
    <property type="match status" value="1"/>
</dbReference>
<dbReference type="InterPro" id="IPR013750">
    <property type="entry name" value="GHMP_kinase_C_dom"/>
</dbReference>
<evidence type="ECO:0000256" key="1">
    <source>
        <dbReference type="ARBA" id="ARBA00022679"/>
    </source>
</evidence>
<dbReference type="InterPro" id="IPR036554">
    <property type="entry name" value="GHMP_kinase_C_sf"/>
</dbReference>